<evidence type="ECO:0000256" key="2">
    <source>
        <dbReference type="ARBA" id="ARBA00023002"/>
    </source>
</evidence>
<sequence length="318" mass="34836">MQIVVLDGHALNPGDLSWQDLAELGDLTVYDRTPKDKIKERIAEAEIIFTNKTPLSAEVFRDCPHLKYVGVLATGYNVVDVEAAREHDVVVTNVPGYGTTAVAQHTFALLLEMCNHVAEHNQAVKSGEWSQAPDFCFWTSPVTELVDKNIGIIGYGSIGQKSGELAQAFGMNVLAYEPGLTQEETPEEVEAVTLEELWAKADVITLHCPLFDETKKIINEETISQMKDDVLIINTARGKLINEQDLAAALNQGRVAGAAVDVLAKEPAQMDNPLLNADNTIVTPHIAWAAQESRQRLMDIAVNNLVQFLDGDPINIVN</sequence>
<comment type="similarity">
    <text evidence="1 4">Belongs to the D-isomer specific 2-hydroxyacid dehydrogenase family.</text>
</comment>
<proteinExistence type="inferred from homology"/>
<accession>A0A938XPN7</accession>
<dbReference type="InterPro" id="IPR006139">
    <property type="entry name" value="D-isomer_2_OHA_DH_cat_dom"/>
</dbReference>
<name>A0A938XPN7_9FIRM</name>
<dbReference type="PANTHER" id="PTHR43761">
    <property type="entry name" value="D-ISOMER SPECIFIC 2-HYDROXYACID DEHYDROGENASE FAMILY PROTEIN (AFU_ORTHOLOGUE AFUA_1G13630)"/>
    <property type="match status" value="1"/>
</dbReference>
<keyword evidence="3" id="KW-0520">NAD</keyword>
<evidence type="ECO:0000256" key="3">
    <source>
        <dbReference type="ARBA" id="ARBA00023027"/>
    </source>
</evidence>
<dbReference type="Proteomes" id="UP000774000">
    <property type="component" value="Unassembled WGS sequence"/>
</dbReference>
<evidence type="ECO:0000313" key="7">
    <source>
        <dbReference type="EMBL" id="MBM7557308.1"/>
    </source>
</evidence>
<evidence type="ECO:0000259" key="5">
    <source>
        <dbReference type="Pfam" id="PF00389"/>
    </source>
</evidence>
<dbReference type="EC" id="1.1.1.29" evidence="7"/>
<dbReference type="Gene3D" id="3.40.50.720">
    <property type="entry name" value="NAD(P)-binding Rossmann-like Domain"/>
    <property type="match status" value="2"/>
</dbReference>
<dbReference type="PANTHER" id="PTHR43761:SF1">
    <property type="entry name" value="D-ISOMER SPECIFIC 2-HYDROXYACID DEHYDROGENASE CATALYTIC DOMAIN-CONTAINING PROTEIN-RELATED"/>
    <property type="match status" value="1"/>
</dbReference>
<gene>
    <name evidence="7" type="ORF">JOC47_002174</name>
</gene>
<feature type="domain" description="D-isomer specific 2-hydroxyacid dehydrogenase catalytic" evidence="5">
    <location>
        <begin position="22"/>
        <end position="318"/>
    </location>
</feature>
<dbReference type="SUPFAM" id="SSF51735">
    <property type="entry name" value="NAD(P)-binding Rossmann-fold domains"/>
    <property type="match status" value="1"/>
</dbReference>
<evidence type="ECO:0000256" key="1">
    <source>
        <dbReference type="ARBA" id="ARBA00005854"/>
    </source>
</evidence>
<dbReference type="EMBL" id="JAFBDQ010000011">
    <property type="protein sequence ID" value="MBM7557308.1"/>
    <property type="molecule type" value="Genomic_DNA"/>
</dbReference>
<organism evidence="7 8">
    <name type="scientific">Halanaerobacter jeridensis</name>
    <dbReference type="NCBI Taxonomy" id="706427"/>
    <lineage>
        <taxon>Bacteria</taxon>
        <taxon>Bacillati</taxon>
        <taxon>Bacillota</taxon>
        <taxon>Clostridia</taxon>
        <taxon>Halanaerobiales</taxon>
        <taxon>Halobacteroidaceae</taxon>
        <taxon>Halanaerobacter</taxon>
    </lineage>
</organism>
<keyword evidence="8" id="KW-1185">Reference proteome</keyword>
<comment type="caution">
    <text evidence="7">The sequence shown here is derived from an EMBL/GenBank/DDBJ whole genome shotgun (WGS) entry which is preliminary data.</text>
</comment>
<protein>
    <submittedName>
        <fullName evidence="7">Glycerate dehydrogenase</fullName>
        <ecNumber evidence="7">1.1.1.29</ecNumber>
    </submittedName>
</protein>
<dbReference type="InterPro" id="IPR050418">
    <property type="entry name" value="D-iso_2-hydroxyacid_DH_PdxB"/>
</dbReference>
<dbReference type="InterPro" id="IPR029753">
    <property type="entry name" value="D-isomer_DH_CS"/>
</dbReference>
<dbReference type="FunFam" id="3.40.50.720:FF:000203">
    <property type="entry name" value="D-3-phosphoglycerate dehydrogenase (SerA)"/>
    <property type="match status" value="1"/>
</dbReference>
<dbReference type="AlphaFoldDB" id="A0A938XPN7"/>
<dbReference type="GO" id="GO:0008465">
    <property type="term" value="F:hydroxypyruvate reductase (NADH) activity"/>
    <property type="evidence" value="ECO:0007669"/>
    <property type="project" value="UniProtKB-EC"/>
</dbReference>
<reference evidence="7" key="1">
    <citation type="submission" date="2021-01" db="EMBL/GenBank/DDBJ databases">
        <title>Genomic Encyclopedia of Type Strains, Phase IV (KMG-IV): sequencing the most valuable type-strain genomes for metagenomic binning, comparative biology and taxonomic classification.</title>
        <authorList>
            <person name="Goeker M."/>
        </authorList>
    </citation>
    <scope>NUCLEOTIDE SEQUENCE</scope>
    <source>
        <strain evidence="7">DSM 23230</strain>
    </source>
</reference>
<dbReference type="InterPro" id="IPR036291">
    <property type="entry name" value="NAD(P)-bd_dom_sf"/>
</dbReference>
<dbReference type="GO" id="GO:0051287">
    <property type="term" value="F:NAD binding"/>
    <property type="evidence" value="ECO:0007669"/>
    <property type="project" value="InterPro"/>
</dbReference>
<dbReference type="PROSITE" id="PS00671">
    <property type="entry name" value="D_2_HYDROXYACID_DH_3"/>
    <property type="match status" value="1"/>
</dbReference>
<dbReference type="CDD" id="cd12162">
    <property type="entry name" value="2-Hacid_dh_4"/>
    <property type="match status" value="1"/>
</dbReference>
<dbReference type="Pfam" id="PF00389">
    <property type="entry name" value="2-Hacid_dh"/>
    <property type="match status" value="1"/>
</dbReference>
<dbReference type="PROSITE" id="PS00670">
    <property type="entry name" value="D_2_HYDROXYACID_DH_2"/>
    <property type="match status" value="1"/>
</dbReference>
<dbReference type="InterPro" id="IPR006140">
    <property type="entry name" value="D-isomer_DH_NAD-bd"/>
</dbReference>
<evidence type="ECO:0000256" key="4">
    <source>
        <dbReference type="RuleBase" id="RU003719"/>
    </source>
</evidence>
<dbReference type="SUPFAM" id="SSF52283">
    <property type="entry name" value="Formate/glycerate dehydrogenase catalytic domain-like"/>
    <property type="match status" value="1"/>
</dbReference>
<keyword evidence="2 4" id="KW-0560">Oxidoreductase</keyword>
<evidence type="ECO:0000313" key="8">
    <source>
        <dbReference type="Proteomes" id="UP000774000"/>
    </source>
</evidence>
<feature type="domain" description="D-isomer specific 2-hydroxyacid dehydrogenase NAD-binding" evidence="6">
    <location>
        <begin position="107"/>
        <end position="287"/>
    </location>
</feature>
<dbReference type="RefSeq" id="WP_204702066.1">
    <property type="nucleotide sequence ID" value="NZ_JAFBDQ010000011.1"/>
</dbReference>
<evidence type="ECO:0000259" key="6">
    <source>
        <dbReference type="Pfam" id="PF02826"/>
    </source>
</evidence>
<dbReference type="Pfam" id="PF02826">
    <property type="entry name" value="2-Hacid_dh_C"/>
    <property type="match status" value="1"/>
</dbReference>